<reference evidence="2 3" key="1">
    <citation type="submission" date="2020-07" db="EMBL/GenBank/DDBJ databases">
        <title>Gai3-2, isolated from salt lake.</title>
        <authorList>
            <person name="Cui H."/>
            <person name="Shi X."/>
        </authorList>
    </citation>
    <scope>NUCLEOTIDE SEQUENCE [LARGE SCALE GENOMIC DNA]</scope>
    <source>
        <strain evidence="2 3">Gai3-2</strain>
        <plasmid evidence="2 3">unnamed1</plasmid>
    </source>
</reference>
<evidence type="ECO:0000313" key="2">
    <source>
        <dbReference type="EMBL" id="QLG29580.1"/>
    </source>
</evidence>
<dbReference type="GO" id="GO:0016740">
    <property type="term" value="F:transferase activity"/>
    <property type="evidence" value="ECO:0007669"/>
    <property type="project" value="UniProtKB-KW"/>
</dbReference>
<evidence type="ECO:0000313" key="3">
    <source>
        <dbReference type="Proteomes" id="UP000509750"/>
    </source>
</evidence>
<dbReference type="Proteomes" id="UP000509750">
    <property type="component" value="Plasmid unnamed1"/>
</dbReference>
<dbReference type="InterPro" id="IPR016181">
    <property type="entry name" value="Acyl_CoA_acyltransferase"/>
</dbReference>
<keyword evidence="3" id="KW-1185">Reference proteome</keyword>
<dbReference type="PANTHER" id="PTHR36174">
    <property type="entry name" value="LIPID II:GLYCINE GLYCYLTRANSFERASE"/>
    <property type="match status" value="1"/>
</dbReference>
<accession>A0A7D5KVX3</accession>
<dbReference type="InterPro" id="IPR050644">
    <property type="entry name" value="PG_Glycine_Bridge_Synth"/>
</dbReference>
<dbReference type="RefSeq" id="WP_179171154.1">
    <property type="nucleotide sequence ID" value="NZ_CP058530.1"/>
</dbReference>
<geneLocation type="plasmid" evidence="2 3">
    <name>unnamed1</name>
</geneLocation>
<dbReference type="InterPro" id="IPR038740">
    <property type="entry name" value="BioF2-like_GNAT_dom"/>
</dbReference>
<dbReference type="Gene3D" id="3.40.630.30">
    <property type="match status" value="1"/>
</dbReference>
<dbReference type="OrthoDB" id="140543at2157"/>
<feature type="domain" description="BioF2-like acetyltransferase" evidence="1">
    <location>
        <begin position="162"/>
        <end position="304"/>
    </location>
</feature>
<gene>
    <name evidence="2" type="ORF">HUG10_18380</name>
</gene>
<keyword evidence="2" id="KW-0614">Plasmid</keyword>
<sequence length="336" mass="37279">MKLDTLSLEEWGDALPSSGFEPFHAPAALGVLDEHADGDLRLYGAFKGDRPVGLFPAVVREQSVGTAVMSPPPGFSIPHLGPLVMPASPKRRKREKVNTKFAEALVDELGVESSLTLFRTVCNTSFPDPRPYIWNDFDLETRFTYELHVGDEDPEDLLTACSKSLRREIRDARDLDVTVDVEGQEGTRAVFDRTAERYAEQDRGFSLTWPYVRDLTDAMAADDRSRTYVVRGPDGEFLTGVIALFSNDAAYYWLGGARTTHEGVSVNSLVHWTIVQDIAAGEPRESIHTYDLMGANTERLCRYKSKFGADLAPYYVVESGGAGMDVAKRAYNLVAR</sequence>
<keyword evidence="2" id="KW-0808">Transferase</keyword>
<name>A0A7D5KVX3_9EURY</name>
<proteinExistence type="predicted"/>
<dbReference type="SUPFAM" id="SSF55729">
    <property type="entry name" value="Acyl-CoA N-acyltransferases (Nat)"/>
    <property type="match status" value="1"/>
</dbReference>
<protein>
    <submittedName>
        <fullName evidence="2">GNAT family N-acetyltransferase</fullName>
    </submittedName>
</protein>
<dbReference type="AlphaFoldDB" id="A0A7D5KVX3"/>
<dbReference type="PANTHER" id="PTHR36174:SF1">
    <property type="entry name" value="LIPID II:GLYCINE GLYCYLTRANSFERASE"/>
    <property type="match status" value="1"/>
</dbReference>
<evidence type="ECO:0000259" key="1">
    <source>
        <dbReference type="Pfam" id="PF13480"/>
    </source>
</evidence>
<dbReference type="EMBL" id="CP058530">
    <property type="protein sequence ID" value="QLG29580.1"/>
    <property type="molecule type" value="Genomic_DNA"/>
</dbReference>
<organism evidence="2 3">
    <name type="scientific">Halorarum halophilum</name>
    <dbReference type="NCBI Taxonomy" id="2743090"/>
    <lineage>
        <taxon>Archaea</taxon>
        <taxon>Methanobacteriati</taxon>
        <taxon>Methanobacteriota</taxon>
        <taxon>Stenosarchaea group</taxon>
        <taxon>Halobacteria</taxon>
        <taxon>Halobacteriales</taxon>
        <taxon>Haloferacaceae</taxon>
        <taxon>Halorarum</taxon>
    </lineage>
</organism>
<dbReference type="KEGG" id="halg:HUG10_18380"/>
<dbReference type="GeneID" id="56030843"/>
<dbReference type="Pfam" id="PF13480">
    <property type="entry name" value="Acetyltransf_6"/>
    <property type="match status" value="1"/>
</dbReference>